<dbReference type="OrthoDB" id="22105at10239"/>
<evidence type="ECO:0000313" key="2">
    <source>
        <dbReference type="Proteomes" id="UP000144311"/>
    </source>
</evidence>
<keyword evidence="2" id="KW-1185">Reference proteome</keyword>
<reference evidence="1 2" key="2">
    <citation type="submission" date="2013-10" db="EMBL/GenBank/DDBJ databases">
        <title>The genome of epidemic Squirrel Poxvirus reveals novel virulence genes.</title>
        <authorList>
            <person name="Darby A.C."/>
            <person name="McInnes C.J."/>
            <person name="Kjaer K.H."/>
            <person name="Wood A.R."/>
            <person name="Hughes M."/>
            <person name="Martensen P.M."/>
            <person name="Radford A.D."/>
            <person name="Hall N."/>
            <person name="Chantrey J."/>
        </authorList>
    </citation>
    <scope>NUCLEOTIDE SEQUENCE [LARGE SCALE GENOMIC DNA]</scope>
    <source>
        <strain evidence="1">Red squirrel UK</strain>
    </source>
</reference>
<evidence type="ECO:0000313" key="1">
    <source>
        <dbReference type="EMBL" id="CCD83273.1"/>
    </source>
</evidence>
<dbReference type="InterPro" id="IPR007952">
    <property type="entry name" value="Poxvirus_A2.5L"/>
</dbReference>
<name>U3UBD5_9POXV</name>
<dbReference type="Pfam" id="PF05288">
    <property type="entry name" value="Pox_A3L"/>
    <property type="match status" value="1"/>
</dbReference>
<reference evidence="1 2" key="1">
    <citation type="submission" date="2011-10" db="EMBL/GenBank/DDBJ databases">
        <authorList>
            <person name="Darby A."/>
        </authorList>
    </citation>
    <scope>NUCLEOTIDE SEQUENCE [LARGE SCALE GENOMIC DNA]</scope>
    <source>
        <strain evidence="1">Red squirrel UK</strain>
    </source>
</reference>
<protein>
    <submittedName>
        <fullName evidence="1">Redox virion protein</fullName>
    </submittedName>
</protein>
<dbReference type="EMBL" id="HE601899">
    <property type="protein sequence ID" value="CCD83273.1"/>
    <property type="molecule type" value="Genomic_DNA"/>
</dbReference>
<proteinExistence type="predicted"/>
<accession>U3UBD5</accession>
<dbReference type="Proteomes" id="UP000144311">
    <property type="component" value="Segment"/>
</dbReference>
<gene>
    <name evidence="1" type="primary">A3L</name>
    <name evidence="1" type="ORF">SQPV_0900</name>
</gene>
<sequence>MSAFDRYEVHLAPPRRCTRCAETLTAFLREDRNHIRMILESQPDKLLVLRRFLSHSRNKELNIKILDEEIARVLT</sequence>
<organism evidence="1 2">
    <name type="scientific">Squirrelpox virus</name>
    <dbReference type="NCBI Taxonomy" id="240426"/>
    <lineage>
        <taxon>Viruses</taxon>
        <taxon>Varidnaviria</taxon>
        <taxon>Bamfordvirae</taxon>
        <taxon>Nucleocytoviricota</taxon>
        <taxon>Pokkesviricetes</taxon>
        <taxon>Chitovirales</taxon>
        <taxon>Poxviridae</taxon>
        <taxon>Chordopoxvirinae</taxon>
        <taxon>Sciuripoxvirus</taxon>
        <taxon>Sciuripoxvirus squirrelpox</taxon>
    </lineage>
</organism>
<dbReference type="KEGG" id="vg:18158331"/>
<dbReference type="GeneID" id="18158331"/>
<dbReference type="RefSeq" id="YP_008658515.1">
    <property type="nucleotide sequence ID" value="NC_022563.1"/>
</dbReference>